<comment type="caution">
    <text evidence="2">The sequence shown here is derived from an EMBL/GenBank/DDBJ whole genome shotgun (WGS) entry which is preliminary data.</text>
</comment>
<gene>
    <name evidence="2" type="ORF">EI42_03749</name>
</gene>
<sequence length="161" mass="18648">MYGVGERPFELVRGKLVSARIEVLAQLAKFSREEQALRPARGKWTPLQVANHLYICDGLILTQMRRVQSEENPLLPAIEEDSSTFYEPPDIPLTPEVVLNGMAARREELYHYLSTLPAEVWRRPFRHPEWGQCAFYQLIDFLIDHDQLHAHQLVAMKAARQ</sequence>
<dbReference type="SUPFAM" id="SSF109854">
    <property type="entry name" value="DinB/YfiT-like putative metalloenzymes"/>
    <property type="match status" value="1"/>
</dbReference>
<feature type="domain" description="DinB-like" evidence="1">
    <location>
        <begin position="20"/>
        <end position="153"/>
    </location>
</feature>
<dbReference type="AlphaFoldDB" id="A0A326U4E5"/>
<reference evidence="2 3" key="1">
    <citation type="submission" date="2018-06" db="EMBL/GenBank/DDBJ databases">
        <title>Genomic Encyclopedia of Archaeal and Bacterial Type Strains, Phase II (KMG-II): from individual species to whole genera.</title>
        <authorList>
            <person name="Goeker M."/>
        </authorList>
    </citation>
    <scope>NUCLEOTIDE SEQUENCE [LARGE SCALE GENOMIC DNA]</scope>
    <source>
        <strain evidence="2 3">ATCC BAA-1881</strain>
    </source>
</reference>
<dbReference type="Pfam" id="PF12867">
    <property type="entry name" value="DinB_2"/>
    <property type="match status" value="1"/>
</dbReference>
<dbReference type="Gene3D" id="1.20.120.450">
    <property type="entry name" value="dinb family like domain"/>
    <property type="match status" value="1"/>
</dbReference>
<dbReference type="Proteomes" id="UP000248806">
    <property type="component" value="Unassembled WGS sequence"/>
</dbReference>
<dbReference type="InterPro" id="IPR024775">
    <property type="entry name" value="DinB-like"/>
</dbReference>
<proteinExistence type="predicted"/>
<dbReference type="EMBL" id="QKUF01000014">
    <property type="protein sequence ID" value="PZW26597.1"/>
    <property type="molecule type" value="Genomic_DNA"/>
</dbReference>
<accession>A0A326U4E5</accession>
<dbReference type="OrthoDB" id="155760at2"/>
<evidence type="ECO:0000313" key="2">
    <source>
        <dbReference type="EMBL" id="PZW26597.1"/>
    </source>
</evidence>
<keyword evidence="3" id="KW-1185">Reference proteome</keyword>
<dbReference type="InterPro" id="IPR034660">
    <property type="entry name" value="DinB/YfiT-like"/>
</dbReference>
<organism evidence="2 3">
    <name type="scientific">Thermosporothrix hazakensis</name>
    <dbReference type="NCBI Taxonomy" id="644383"/>
    <lineage>
        <taxon>Bacteria</taxon>
        <taxon>Bacillati</taxon>
        <taxon>Chloroflexota</taxon>
        <taxon>Ktedonobacteria</taxon>
        <taxon>Ktedonobacterales</taxon>
        <taxon>Thermosporotrichaceae</taxon>
        <taxon>Thermosporothrix</taxon>
    </lineage>
</organism>
<evidence type="ECO:0000313" key="3">
    <source>
        <dbReference type="Proteomes" id="UP000248806"/>
    </source>
</evidence>
<protein>
    <submittedName>
        <fullName evidence="2">DinB family protein</fullName>
    </submittedName>
</protein>
<name>A0A326U4E5_THEHA</name>
<evidence type="ECO:0000259" key="1">
    <source>
        <dbReference type="Pfam" id="PF12867"/>
    </source>
</evidence>